<dbReference type="Proteomes" id="UP000824007">
    <property type="component" value="Unassembled WGS sequence"/>
</dbReference>
<dbReference type="EMBL" id="DXDD01000105">
    <property type="protein sequence ID" value="HIY60735.1"/>
    <property type="molecule type" value="Genomic_DNA"/>
</dbReference>
<sequence length="87" mass="9645">MPAPVAEARKGVEKLSTSPKDFPQKLCASGDVRKSDYRQYVTINNNMDLIRIVVYNEKDEGAGEGYGTIISKKNSRSFSYFRAAHAG</sequence>
<accession>A0A9D1YPP3</accession>
<proteinExistence type="predicted"/>
<name>A0A9D1YPP3_9FIRM</name>
<evidence type="ECO:0000313" key="1">
    <source>
        <dbReference type="EMBL" id="HIY60735.1"/>
    </source>
</evidence>
<gene>
    <name evidence="1" type="ORF">H9831_08670</name>
</gene>
<comment type="caution">
    <text evidence="1">The sequence shown here is derived from an EMBL/GenBank/DDBJ whole genome shotgun (WGS) entry which is preliminary data.</text>
</comment>
<organism evidence="1 2">
    <name type="scientific">Candidatus Eisenbergiella pullistercoris</name>
    <dbReference type="NCBI Taxonomy" id="2838555"/>
    <lineage>
        <taxon>Bacteria</taxon>
        <taxon>Bacillati</taxon>
        <taxon>Bacillota</taxon>
        <taxon>Clostridia</taxon>
        <taxon>Lachnospirales</taxon>
        <taxon>Lachnospiraceae</taxon>
        <taxon>Eisenbergiella</taxon>
    </lineage>
</organism>
<protein>
    <submittedName>
        <fullName evidence="1">Uncharacterized protein</fullName>
    </submittedName>
</protein>
<reference evidence="1" key="1">
    <citation type="journal article" date="2021" name="PeerJ">
        <title>Extensive microbial diversity within the chicken gut microbiome revealed by metagenomics and culture.</title>
        <authorList>
            <person name="Gilroy R."/>
            <person name="Ravi A."/>
            <person name="Getino M."/>
            <person name="Pursley I."/>
            <person name="Horton D.L."/>
            <person name="Alikhan N.F."/>
            <person name="Baker D."/>
            <person name="Gharbi K."/>
            <person name="Hall N."/>
            <person name="Watson M."/>
            <person name="Adriaenssens E.M."/>
            <person name="Foster-Nyarko E."/>
            <person name="Jarju S."/>
            <person name="Secka A."/>
            <person name="Antonio M."/>
            <person name="Oren A."/>
            <person name="Chaudhuri R.R."/>
            <person name="La Ragione R."/>
            <person name="Hildebrand F."/>
            <person name="Pallen M.J."/>
        </authorList>
    </citation>
    <scope>NUCLEOTIDE SEQUENCE</scope>
    <source>
        <strain evidence="1">ChiSxjej3B15-24422</strain>
    </source>
</reference>
<evidence type="ECO:0000313" key="2">
    <source>
        <dbReference type="Proteomes" id="UP000824007"/>
    </source>
</evidence>
<reference evidence="1" key="2">
    <citation type="submission" date="2021-04" db="EMBL/GenBank/DDBJ databases">
        <authorList>
            <person name="Gilroy R."/>
        </authorList>
    </citation>
    <scope>NUCLEOTIDE SEQUENCE</scope>
    <source>
        <strain evidence="1">ChiSxjej3B15-24422</strain>
    </source>
</reference>
<dbReference type="AlphaFoldDB" id="A0A9D1YPP3"/>
<feature type="non-terminal residue" evidence="1">
    <location>
        <position position="87"/>
    </location>
</feature>